<dbReference type="Proteomes" id="UP000612362">
    <property type="component" value="Unassembled WGS sequence"/>
</dbReference>
<dbReference type="Pfam" id="PF07700">
    <property type="entry name" value="HNOB"/>
    <property type="match status" value="1"/>
</dbReference>
<dbReference type="RefSeq" id="WP_220194820.1">
    <property type="nucleotide sequence ID" value="NZ_BNJF01000001.1"/>
</dbReference>
<proteinExistence type="predicted"/>
<dbReference type="InterPro" id="IPR011644">
    <property type="entry name" value="Heme_NO-bd"/>
</dbReference>
<dbReference type="Gene3D" id="3.90.1520.10">
    <property type="entry name" value="H-NOX domain"/>
    <property type="match status" value="1"/>
</dbReference>
<feature type="region of interest" description="Disordered" evidence="1">
    <location>
        <begin position="279"/>
        <end position="299"/>
    </location>
</feature>
<gene>
    <name evidence="3" type="ORF">KSX_36530</name>
</gene>
<comment type="caution">
    <text evidence="3">The sequence shown here is derived from an EMBL/GenBank/DDBJ whole genome shotgun (WGS) entry which is preliminary data.</text>
</comment>
<organism evidence="3 4">
    <name type="scientific">Ktedonospora formicarum</name>
    <dbReference type="NCBI Taxonomy" id="2778364"/>
    <lineage>
        <taxon>Bacteria</taxon>
        <taxon>Bacillati</taxon>
        <taxon>Chloroflexota</taxon>
        <taxon>Ktedonobacteria</taxon>
        <taxon>Ktedonobacterales</taxon>
        <taxon>Ktedonobacteraceae</taxon>
        <taxon>Ktedonospora</taxon>
    </lineage>
</organism>
<protein>
    <recommendedName>
        <fullName evidence="2">Heme NO-binding domain-containing protein</fullName>
    </recommendedName>
</protein>
<sequence>MHGLVFVTWEKYLAERFGNRLFQTYRETIGEDSMSSPLVSKVYDDTQLLAGVGAACQLTGLPSNVILRDYGRYFILNGLTNHLCAYLLSRVHSGKELLLVMRNAHAQMRRVPEALTPPLFGYEPMTKPDQFILVYDSPRQLCPLLYGAIEGAAERFQERVTIIESSCMKRGDATCRFELSFQPTRSASARETHEQARRRYEKQVLADQVLHVLPEQDGIELGEIQQRIQQQALNPKQSMPRLSAIQEAINHLQFVGLAASSANQPGENVMHRRYWRAPTDGTVSHTGFHDLRSSSARTK</sequence>
<name>A0A8J3MRX7_9CHLR</name>
<evidence type="ECO:0000313" key="3">
    <source>
        <dbReference type="EMBL" id="GHO45490.1"/>
    </source>
</evidence>
<evidence type="ECO:0000313" key="4">
    <source>
        <dbReference type="Proteomes" id="UP000612362"/>
    </source>
</evidence>
<dbReference type="AlphaFoldDB" id="A0A8J3MRX7"/>
<accession>A0A8J3MRX7</accession>
<dbReference type="GO" id="GO:0020037">
    <property type="term" value="F:heme binding"/>
    <property type="evidence" value="ECO:0007669"/>
    <property type="project" value="InterPro"/>
</dbReference>
<dbReference type="SUPFAM" id="SSF111126">
    <property type="entry name" value="Ligand-binding domain in the NO signalling and Golgi transport"/>
    <property type="match status" value="1"/>
</dbReference>
<keyword evidence="4" id="KW-1185">Reference proteome</keyword>
<evidence type="ECO:0000259" key="2">
    <source>
        <dbReference type="Pfam" id="PF07700"/>
    </source>
</evidence>
<dbReference type="InterPro" id="IPR024096">
    <property type="entry name" value="NO_sig/Golgi_transp_ligand-bd"/>
</dbReference>
<dbReference type="EMBL" id="BNJF01000001">
    <property type="protein sequence ID" value="GHO45490.1"/>
    <property type="molecule type" value="Genomic_DNA"/>
</dbReference>
<feature type="domain" description="Heme NO-binding" evidence="2">
    <location>
        <begin position="2"/>
        <end position="162"/>
    </location>
</feature>
<dbReference type="InterPro" id="IPR038158">
    <property type="entry name" value="H-NOX_domain_sf"/>
</dbReference>
<reference evidence="3" key="1">
    <citation type="submission" date="2020-10" db="EMBL/GenBank/DDBJ databases">
        <title>Taxonomic study of unclassified bacteria belonging to the class Ktedonobacteria.</title>
        <authorList>
            <person name="Yabe S."/>
            <person name="Wang C.M."/>
            <person name="Zheng Y."/>
            <person name="Sakai Y."/>
            <person name="Cavaletti L."/>
            <person name="Monciardini P."/>
            <person name="Donadio S."/>
        </authorList>
    </citation>
    <scope>NUCLEOTIDE SEQUENCE</scope>
    <source>
        <strain evidence="3">SOSP1-1</strain>
    </source>
</reference>
<evidence type="ECO:0000256" key="1">
    <source>
        <dbReference type="SAM" id="MobiDB-lite"/>
    </source>
</evidence>